<dbReference type="GO" id="GO:0009378">
    <property type="term" value="F:four-way junction helicase activity"/>
    <property type="evidence" value="ECO:0007669"/>
    <property type="project" value="TreeGrafter"/>
</dbReference>
<dbReference type="AlphaFoldDB" id="A0AAD7EFN0"/>
<dbReference type="EMBL" id="JARIHO010000060">
    <property type="protein sequence ID" value="KAJ7315758.1"/>
    <property type="molecule type" value="Genomic_DNA"/>
</dbReference>
<dbReference type="PANTHER" id="PTHR13710:SF153">
    <property type="entry name" value="RECQ-LIKE DNA HELICASE BLM"/>
    <property type="match status" value="1"/>
</dbReference>
<evidence type="ECO:0000256" key="5">
    <source>
        <dbReference type="ARBA" id="ARBA00023235"/>
    </source>
</evidence>
<organism evidence="12 13">
    <name type="scientific">Mycena albidolilacea</name>
    <dbReference type="NCBI Taxonomy" id="1033008"/>
    <lineage>
        <taxon>Eukaryota</taxon>
        <taxon>Fungi</taxon>
        <taxon>Dikarya</taxon>
        <taxon>Basidiomycota</taxon>
        <taxon>Agaricomycotina</taxon>
        <taxon>Agaricomycetes</taxon>
        <taxon>Agaricomycetidae</taxon>
        <taxon>Agaricales</taxon>
        <taxon>Marasmiineae</taxon>
        <taxon>Mycenaceae</taxon>
        <taxon>Mycena</taxon>
    </lineage>
</organism>
<sequence>MLALWPVLAVLFLLNLVCVNAFQFYSPEGFALVRRILLSALPTFEPHTYQMDGVCKVLDKIDLVAVTPTGSGKTGFFFLTIIVMISIAANPSLCLGVTFPKDPAIVVVCPTNSIEQQLEENMAKLGITALMINAESVASARLQKEDLWVKARQGISMLILGPEQLISKGFQDLLKHEAFFDRVCALGVDEIHLLVMWGLAFRKAFSQIGFMRPRFRPGIPMIGLTATLLDDTKVADAVFNMLGVNRGEFYFIRRSNARHDIQLLFRTLYSGIDGLYFPELAWVVKTNDKTIIFGMTISLVFRIKIYLGSLLSPGVNRDLRIRTYHSINWPEENLETLALFRSDPQCQILVATNGLAQGNDIPVVKTVIQVGEPESAEMFVQKPGRARPGVSNPRAIFYISAIRRAKALKIISQSDAENAVDAKKDGAVAMDRSVAEIISARCKPFIQDQLYGNPATDSPCLCHTCRAAPPTPRPIHCCCSGCLPEASEEVYMPAPKQKKAPSDIPQGQRLTKEMKQVGTSRLEEFRLSIWFEASDVDTGLIPITEFLPDITLPGTNLLVIYRRP</sequence>
<keyword evidence="9" id="KW-0732">Signal</keyword>
<evidence type="ECO:0000256" key="2">
    <source>
        <dbReference type="ARBA" id="ARBA00022741"/>
    </source>
</evidence>
<dbReference type="PANTHER" id="PTHR13710">
    <property type="entry name" value="DNA HELICASE RECQ FAMILY MEMBER"/>
    <property type="match status" value="1"/>
</dbReference>
<dbReference type="Gene3D" id="3.40.50.300">
    <property type="entry name" value="P-loop containing nucleotide triphosphate hydrolases"/>
    <property type="match status" value="2"/>
</dbReference>
<comment type="catalytic activity">
    <reaction evidence="7">
        <text>Couples ATP hydrolysis with the unwinding of duplex DNA by translocating in the 3'-5' direction.</text>
        <dbReference type="EC" id="5.6.2.4"/>
    </reaction>
</comment>
<evidence type="ECO:0000256" key="6">
    <source>
        <dbReference type="ARBA" id="ARBA00023242"/>
    </source>
</evidence>
<accession>A0AAD7EFN0</accession>
<feature type="chain" id="PRO_5042296595" description="DNA 3'-5' helicase" evidence="9">
    <location>
        <begin position="22"/>
        <end position="564"/>
    </location>
</feature>
<keyword evidence="2" id="KW-0547">Nucleotide-binding</keyword>
<comment type="similarity">
    <text evidence="1">Belongs to the helicase family. RecQ subfamily.</text>
</comment>
<dbReference type="GO" id="GO:0005737">
    <property type="term" value="C:cytoplasm"/>
    <property type="evidence" value="ECO:0007669"/>
    <property type="project" value="TreeGrafter"/>
</dbReference>
<evidence type="ECO:0000259" key="10">
    <source>
        <dbReference type="PROSITE" id="PS51192"/>
    </source>
</evidence>
<dbReference type="InterPro" id="IPR027417">
    <property type="entry name" value="P-loop_NTPase"/>
</dbReference>
<dbReference type="Pfam" id="PF00271">
    <property type="entry name" value="Helicase_C"/>
    <property type="match status" value="1"/>
</dbReference>
<dbReference type="InterPro" id="IPR014001">
    <property type="entry name" value="Helicase_ATP-bd"/>
</dbReference>
<dbReference type="GO" id="GO:0000724">
    <property type="term" value="P:double-strand break repair via homologous recombination"/>
    <property type="evidence" value="ECO:0007669"/>
    <property type="project" value="TreeGrafter"/>
</dbReference>
<comment type="caution">
    <text evidence="12">The sequence shown here is derived from an EMBL/GenBank/DDBJ whole genome shotgun (WGS) entry which is preliminary data.</text>
</comment>
<feature type="domain" description="Helicase ATP-binding" evidence="10">
    <location>
        <begin position="54"/>
        <end position="246"/>
    </location>
</feature>
<protein>
    <recommendedName>
        <fullName evidence="8">DNA 3'-5' helicase</fullName>
        <ecNumber evidence="8">5.6.2.4</ecNumber>
    </recommendedName>
</protein>
<keyword evidence="3" id="KW-0067">ATP-binding</keyword>
<dbReference type="Pfam" id="PF00270">
    <property type="entry name" value="DEAD"/>
    <property type="match status" value="1"/>
</dbReference>
<evidence type="ECO:0000256" key="3">
    <source>
        <dbReference type="ARBA" id="ARBA00022840"/>
    </source>
</evidence>
<evidence type="ECO:0000256" key="8">
    <source>
        <dbReference type="ARBA" id="ARBA00034808"/>
    </source>
</evidence>
<dbReference type="InterPro" id="IPR011545">
    <property type="entry name" value="DEAD/DEAH_box_helicase_dom"/>
</dbReference>
<evidence type="ECO:0000259" key="11">
    <source>
        <dbReference type="PROSITE" id="PS51194"/>
    </source>
</evidence>
<evidence type="ECO:0000313" key="12">
    <source>
        <dbReference type="EMBL" id="KAJ7315758.1"/>
    </source>
</evidence>
<feature type="domain" description="Helicase C-terminal" evidence="11">
    <location>
        <begin position="276"/>
        <end position="435"/>
    </location>
</feature>
<evidence type="ECO:0000256" key="4">
    <source>
        <dbReference type="ARBA" id="ARBA00023125"/>
    </source>
</evidence>
<evidence type="ECO:0000313" key="13">
    <source>
        <dbReference type="Proteomes" id="UP001218218"/>
    </source>
</evidence>
<dbReference type="Proteomes" id="UP001218218">
    <property type="component" value="Unassembled WGS sequence"/>
</dbReference>
<evidence type="ECO:0000256" key="1">
    <source>
        <dbReference type="ARBA" id="ARBA00005446"/>
    </source>
</evidence>
<keyword evidence="4" id="KW-0238">DNA-binding</keyword>
<dbReference type="InterPro" id="IPR001650">
    <property type="entry name" value="Helicase_C-like"/>
</dbReference>
<keyword evidence="13" id="KW-1185">Reference proteome</keyword>
<dbReference type="PROSITE" id="PS51194">
    <property type="entry name" value="HELICASE_CTER"/>
    <property type="match status" value="1"/>
</dbReference>
<name>A0AAD7EFN0_9AGAR</name>
<keyword evidence="5" id="KW-0413">Isomerase</keyword>
<dbReference type="GO" id="GO:0016787">
    <property type="term" value="F:hydrolase activity"/>
    <property type="evidence" value="ECO:0007669"/>
    <property type="project" value="UniProtKB-KW"/>
</dbReference>
<dbReference type="SMART" id="SM00487">
    <property type="entry name" value="DEXDc"/>
    <property type="match status" value="1"/>
</dbReference>
<dbReference type="GO" id="GO:0005694">
    <property type="term" value="C:chromosome"/>
    <property type="evidence" value="ECO:0007669"/>
    <property type="project" value="TreeGrafter"/>
</dbReference>
<evidence type="ECO:0000256" key="9">
    <source>
        <dbReference type="SAM" id="SignalP"/>
    </source>
</evidence>
<keyword evidence="12" id="KW-0378">Hydrolase</keyword>
<gene>
    <name evidence="12" type="ORF">DFH08DRAFT_1039509</name>
</gene>
<proteinExistence type="inferred from homology"/>
<dbReference type="EC" id="5.6.2.4" evidence="8"/>
<feature type="signal peptide" evidence="9">
    <location>
        <begin position="1"/>
        <end position="21"/>
    </location>
</feature>
<dbReference type="GO" id="GO:0005634">
    <property type="term" value="C:nucleus"/>
    <property type="evidence" value="ECO:0007669"/>
    <property type="project" value="TreeGrafter"/>
</dbReference>
<dbReference type="PROSITE" id="PS51192">
    <property type="entry name" value="HELICASE_ATP_BIND_1"/>
    <property type="match status" value="1"/>
</dbReference>
<keyword evidence="6" id="KW-0539">Nucleus</keyword>
<dbReference type="GO" id="GO:0003677">
    <property type="term" value="F:DNA binding"/>
    <property type="evidence" value="ECO:0007669"/>
    <property type="project" value="UniProtKB-KW"/>
</dbReference>
<dbReference type="GO" id="GO:0005524">
    <property type="term" value="F:ATP binding"/>
    <property type="evidence" value="ECO:0007669"/>
    <property type="project" value="UniProtKB-KW"/>
</dbReference>
<evidence type="ECO:0000256" key="7">
    <source>
        <dbReference type="ARBA" id="ARBA00034617"/>
    </source>
</evidence>
<reference evidence="12" key="1">
    <citation type="submission" date="2023-03" db="EMBL/GenBank/DDBJ databases">
        <title>Massive genome expansion in bonnet fungi (Mycena s.s.) driven by repeated elements and novel gene families across ecological guilds.</title>
        <authorList>
            <consortium name="Lawrence Berkeley National Laboratory"/>
            <person name="Harder C.B."/>
            <person name="Miyauchi S."/>
            <person name="Viragh M."/>
            <person name="Kuo A."/>
            <person name="Thoen E."/>
            <person name="Andreopoulos B."/>
            <person name="Lu D."/>
            <person name="Skrede I."/>
            <person name="Drula E."/>
            <person name="Henrissat B."/>
            <person name="Morin E."/>
            <person name="Kohler A."/>
            <person name="Barry K."/>
            <person name="LaButti K."/>
            <person name="Morin E."/>
            <person name="Salamov A."/>
            <person name="Lipzen A."/>
            <person name="Mereny Z."/>
            <person name="Hegedus B."/>
            <person name="Baldrian P."/>
            <person name="Stursova M."/>
            <person name="Weitz H."/>
            <person name="Taylor A."/>
            <person name="Grigoriev I.V."/>
            <person name="Nagy L.G."/>
            <person name="Martin F."/>
            <person name="Kauserud H."/>
        </authorList>
    </citation>
    <scope>NUCLEOTIDE SEQUENCE</scope>
    <source>
        <strain evidence="12">CBHHK002</strain>
    </source>
</reference>
<dbReference type="SUPFAM" id="SSF52540">
    <property type="entry name" value="P-loop containing nucleoside triphosphate hydrolases"/>
    <property type="match status" value="1"/>
</dbReference>
<dbReference type="GO" id="GO:0043138">
    <property type="term" value="F:3'-5' DNA helicase activity"/>
    <property type="evidence" value="ECO:0007669"/>
    <property type="project" value="UniProtKB-EC"/>
</dbReference>